<accession>A0A438CUJ7</accession>
<dbReference type="AlphaFoldDB" id="A0A438CUJ7"/>
<protein>
    <recommendedName>
        <fullName evidence="3">Reverse transcriptase domain-containing protein</fullName>
    </recommendedName>
</protein>
<gene>
    <name evidence="1" type="ORF">CK203_110944</name>
</gene>
<evidence type="ECO:0000313" key="1">
    <source>
        <dbReference type="EMBL" id="RVW26879.1"/>
    </source>
</evidence>
<proteinExistence type="predicted"/>
<dbReference type="Proteomes" id="UP000288805">
    <property type="component" value="Unassembled WGS sequence"/>
</dbReference>
<name>A0A438CUJ7_VITVI</name>
<dbReference type="EMBL" id="QGNW01001978">
    <property type="protein sequence ID" value="RVW26879.1"/>
    <property type="molecule type" value="Genomic_DNA"/>
</dbReference>
<reference evidence="1 2" key="1">
    <citation type="journal article" date="2018" name="PLoS Genet.">
        <title>Population sequencing reveals clonal diversity and ancestral inbreeding in the grapevine cultivar Chardonnay.</title>
        <authorList>
            <person name="Roach M.J."/>
            <person name="Johnson D.L."/>
            <person name="Bohlmann J."/>
            <person name="van Vuuren H.J."/>
            <person name="Jones S.J."/>
            <person name="Pretorius I.S."/>
            <person name="Schmidt S.A."/>
            <person name="Borneman A.R."/>
        </authorList>
    </citation>
    <scope>NUCLEOTIDE SEQUENCE [LARGE SCALE GENOMIC DNA]</scope>
    <source>
        <strain evidence="2">cv. Chardonnay</strain>
        <tissue evidence="1">Leaf</tissue>
    </source>
</reference>
<evidence type="ECO:0000313" key="2">
    <source>
        <dbReference type="Proteomes" id="UP000288805"/>
    </source>
</evidence>
<sequence>MASSLISSREMGVDGETLAINHKLTLLKMEENSRKKALAEKWSLTRRKWTPCGVDQLFADDTIIFCEAKKEYLTSLSWILAWFEAASGLRINLAKSELIPIGEVEEIEEMAVELGCKVGALPSVYLGPLEPITRPYLCGMGWKKE</sequence>
<organism evidence="1 2">
    <name type="scientific">Vitis vinifera</name>
    <name type="common">Grape</name>
    <dbReference type="NCBI Taxonomy" id="29760"/>
    <lineage>
        <taxon>Eukaryota</taxon>
        <taxon>Viridiplantae</taxon>
        <taxon>Streptophyta</taxon>
        <taxon>Embryophyta</taxon>
        <taxon>Tracheophyta</taxon>
        <taxon>Spermatophyta</taxon>
        <taxon>Magnoliopsida</taxon>
        <taxon>eudicotyledons</taxon>
        <taxon>Gunneridae</taxon>
        <taxon>Pentapetalae</taxon>
        <taxon>rosids</taxon>
        <taxon>Vitales</taxon>
        <taxon>Vitaceae</taxon>
        <taxon>Viteae</taxon>
        <taxon>Vitis</taxon>
    </lineage>
</organism>
<comment type="caution">
    <text evidence="1">The sequence shown here is derived from an EMBL/GenBank/DDBJ whole genome shotgun (WGS) entry which is preliminary data.</text>
</comment>
<evidence type="ECO:0008006" key="3">
    <source>
        <dbReference type="Google" id="ProtNLM"/>
    </source>
</evidence>